<dbReference type="Proteomes" id="UP001150238">
    <property type="component" value="Unassembled WGS sequence"/>
</dbReference>
<protein>
    <submittedName>
        <fullName evidence="1">Uncharacterized protein</fullName>
    </submittedName>
</protein>
<proteinExistence type="predicted"/>
<dbReference type="AlphaFoldDB" id="A0A9W9AXW0"/>
<reference evidence="1" key="2">
    <citation type="journal article" date="2023" name="Proc. Natl. Acad. Sci. U.S.A.">
        <title>A global phylogenomic analysis of the shiitake genus Lentinula.</title>
        <authorList>
            <person name="Sierra-Patev S."/>
            <person name="Min B."/>
            <person name="Naranjo-Ortiz M."/>
            <person name="Looney B."/>
            <person name="Konkel Z."/>
            <person name="Slot J.C."/>
            <person name="Sakamoto Y."/>
            <person name="Steenwyk J.L."/>
            <person name="Rokas A."/>
            <person name="Carro J."/>
            <person name="Camarero S."/>
            <person name="Ferreira P."/>
            <person name="Molpeceres G."/>
            <person name="Ruiz-Duenas F.J."/>
            <person name="Serrano A."/>
            <person name="Henrissat B."/>
            <person name="Drula E."/>
            <person name="Hughes K.W."/>
            <person name="Mata J.L."/>
            <person name="Ishikawa N.K."/>
            <person name="Vargas-Isla R."/>
            <person name="Ushijima S."/>
            <person name="Smith C.A."/>
            <person name="Donoghue J."/>
            <person name="Ahrendt S."/>
            <person name="Andreopoulos W."/>
            <person name="He G."/>
            <person name="LaButti K."/>
            <person name="Lipzen A."/>
            <person name="Ng V."/>
            <person name="Riley R."/>
            <person name="Sandor L."/>
            <person name="Barry K."/>
            <person name="Martinez A.T."/>
            <person name="Xiao Y."/>
            <person name="Gibbons J.G."/>
            <person name="Terashima K."/>
            <person name="Grigoriev I.V."/>
            <person name="Hibbett D."/>
        </authorList>
    </citation>
    <scope>NUCLEOTIDE SEQUENCE</scope>
    <source>
        <strain evidence="1">Sp2 HRB7682 ss15</strain>
    </source>
</reference>
<sequence>MVRDSIPLSLYHTGELSRTLANILQVSEYICPNVTFKICGARIVYGLLECRRFIRF</sequence>
<evidence type="ECO:0000313" key="2">
    <source>
        <dbReference type="Proteomes" id="UP001150238"/>
    </source>
</evidence>
<evidence type="ECO:0000313" key="1">
    <source>
        <dbReference type="EMBL" id="KAJ4492961.1"/>
    </source>
</evidence>
<reference evidence="1" key="1">
    <citation type="submission" date="2022-08" db="EMBL/GenBank/DDBJ databases">
        <authorList>
            <consortium name="DOE Joint Genome Institute"/>
            <person name="Min B."/>
            <person name="Riley R."/>
            <person name="Sierra-Patev S."/>
            <person name="Naranjo-Ortiz M."/>
            <person name="Looney B."/>
            <person name="Konkel Z."/>
            <person name="Slot J.C."/>
            <person name="Sakamoto Y."/>
            <person name="Steenwyk J.L."/>
            <person name="Rokas A."/>
            <person name="Carro J."/>
            <person name="Camarero S."/>
            <person name="Ferreira P."/>
            <person name="Molpeceres G."/>
            <person name="Ruiz-Duenas F.J."/>
            <person name="Serrano A."/>
            <person name="Henrissat B."/>
            <person name="Drula E."/>
            <person name="Hughes K.W."/>
            <person name="Mata J.L."/>
            <person name="Ishikawa N.K."/>
            <person name="Vargas-Isla R."/>
            <person name="Ushijima S."/>
            <person name="Smith C.A."/>
            <person name="Ahrendt S."/>
            <person name="Andreopoulos W."/>
            <person name="He G."/>
            <person name="Labutti K."/>
            <person name="Lipzen A."/>
            <person name="Ng V."/>
            <person name="Sandor L."/>
            <person name="Barry K."/>
            <person name="Martinez A.T."/>
            <person name="Xiao Y."/>
            <person name="Gibbons J.G."/>
            <person name="Terashima K."/>
            <person name="Hibbett D.S."/>
            <person name="Grigoriev I.V."/>
        </authorList>
    </citation>
    <scope>NUCLEOTIDE SEQUENCE</scope>
    <source>
        <strain evidence="1">Sp2 HRB7682 ss15</strain>
    </source>
</reference>
<gene>
    <name evidence="1" type="ORF">C8J55DRAFT_501828</name>
</gene>
<name>A0A9W9AXW0_9AGAR</name>
<dbReference type="EMBL" id="JANVFS010000004">
    <property type="protein sequence ID" value="KAJ4492961.1"/>
    <property type="molecule type" value="Genomic_DNA"/>
</dbReference>
<organism evidence="1 2">
    <name type="scientific">Lentinula lateritia</name>
    <dbReference type="NCBI Taxonomy" id="40482"/>
    <lineage>
        <taxon>Eukaryota</taxon>
        <taxon>Fungi</taxon>
        <taxon>Dikarya</taxon>
        <taxon>Basidiomycota</taxon>
        <taxon>Agaricomycotina</taxon>
        <taxon>Agaricomycetes</taxon>
        <taxon>Agaricomycetidae</taxon>
        <taxon>Agaricales</taxon>
        <taxon>Marasmiineae</taxon>
        <taxon>Omphalotaceae</taxon>
        <taxon>Lentinula</taxon>
    </lineage>
</organism>
<comment type="caution">
    <text evidence="1">The sequence shown here is derived from an EMBL/GenBank/DDBJ whole genome shotgun (WGS) entry which is preliminary data.</text>
</comment>
<accession>A0A9W9AXW0</accession>